<dbReference type="EMBL" id="VHQI01000005">
    <property type="protein sequence ID" value="TPW42238.1"/>
    <property type="molecule type" value="Genomic_DNA"/>
</dbReference>
<accession>A0A506V9D9</accession>
<dbReference type="Proteomes" id="UP000319523">
    <property type="component" value="Unassembled WGS sequence"/>
</dbReference>
<comment type="caution">
    <text evidence="1">The sequence shown here is derived from an EMBL/GenBank/DDBJ whole genome shotgun (WGS) entry which is preliminary data.</text>
</comment>
<dbReference type="AlphaFoldDB" id="A0A506V9D9"/>
<evidence type="ECO:0000313" key="1">
    <source>
        <dbReference type="EMBL" id="TPW42238.1"/>
    </source>
</evidence>
<sequence length="68" mass="7997">MPRRGWRRHHHRFSALSRSVAAYAFSARLISTKHIHILFPSFLAKLEKVCSQGFPKFIQLRTGYEQDL</sequence>
<reference evidence="1 2" key="1">
    <citation type="submission" date="2019-06" db="EMBL/GenBank/DDBJ databases">
        <authorList>
            <person name="Yang Y."/>
        </authorList>
    </citation>
    <scope>NUCLEOTIDE SEQUENCE [LARGE SCALE GENOMIC DNA]</scope>
    <source>
        <strain evidence="1 2">BIT-26</strain>
    </source>
</reference>
<dbReference type="OrthoDB" id="6625065at2"/>
<proteinExistence type="predicted"/>
<evidence type="ECO:0000313" key="2">
    <source>
        <dbReference type="Proteomes" id="UP000319523"/>
    </source>
</evidence>
<protein>
    <submittedName>
        <fullName evidence="1">Uncharacterized protein</fullName>
    </submittedName>
</protein>
<keyword evidence="2" id="KW-1185">Reference proteome</keyword>
<gene>
    <name evidence="1" type="ORF">FKM52_09375</name>
</gene>
<name>A0A506V9D9_9GAMM</name>
<organism evidence="1 2">
    <name type="scientific">Mixta tenebrionis</name>
    <dbReference type="NCBI Taxonomy" id="2562439"/>
    <lineage>
        <taxon>Bacteria</taxon>
        <taxon>Pseudomonadati</taxon>
        <taxon>Pseudomonadota</taxon>
        <taxon>Gammaproteobacteria</taxon>
        <taxon>Enterobacterales</taxon>
        <taxon>Erwiniaceae</taxon>
        <taxon>Mixta</taxon>
    </lineage>
</organism>